<keyword evidence="4" id="KW-1133">Transmembrane helix</keyword>
<reference evidence="5" key="2">
    <citation type="submission" date="2025-09" db="UniProtKB">
        <authorList>
            <consortium name="Ensembl"/>
        </authorList>
    </citation>
    <scope>IDENTIFICATION</scope>
</reference>
<feature type="coiled-coil region" evidence="2">
    <location>
        <begin position="250"/>
        <end position="383"/>
    </location>
</feature>
<feature type="compositionally biased region" description="Gly residues" evidence="3">
    <location>
        <begin position="448"/>
        <end position="457"/>
    </location>
</feature>
<accession>A0A8C9FRM8</accession>
<proteinExistence type="predicted"/>
<evidence type="ECO:0000256" key="4">
    <source>
        <dbReference type="SAM" id="Phobius"/>
    </source>
</evidence>
<dbReference type="PANTHER" id="PTHR23158:SF38">
    <property type="entry name" value="MELANOMA INHIBITORY ACTIVITY PROTEIN 2"/>
    <property type="match status" value="1"/>
</dbReference>
<feature type="compositionally biased region" description="Basic and acidic residues" evidence="3">
    <location>
        <begin position="467"/>
        <end position="485"/>
    </location>
</feature>
<dbReference type="GO" id="GO:0070971">
    <property type="term" value="C:endoplasmic reticulum exit site"/>
    <property type="evidence" value="ECO:0007669"/>
    <property type="project" value="TreeGrafter"/>
</dbReference>
<keyword evidence="6" id="KW-1185">Reference proteome</keyword>
<reference evidence="5" key="1">
    <citation type="submission" date="2025-08" db="UniProtKB">
        <authorList>
            <consortium name="Ensembl"/>
        </authorList>
    </citation>
    <scope>IDENTIFICATION</scope>
</reference>
<name>A0A8C9FRM8_PAVCR</name>
<evidence type="ECO:0000256" key="1">
    <source>
        <dbReference type="ARBA" id="ARBA00023054"/>
    </source>
</evidence>
<dbReference type="Ensembl" id="ENSPSTT00000020147.1">
    <property type="protein sequence ID" value="ENSPSTP00000019230.1"/>
    <property type="gene ID" value="ENSPSTG00000013749.1"/>
</dbReference>
<dbReference type="InterPro" id="IPR051500">
    <property type="entry name" value="cTAGE_MIA/OTOR"/>
</dbReference>
<evidence type="ECO:0000313" key="6">
    <source>
        <dbReference type="Proteomes" id="UP000694428"/>
    </source>
</evidence>
<feature type="region of interest" description="Disordered" evidence="3">
    <location>
        <begin position="408"/>
        <end position="535"/>
    </location>
</feature>
<feature type="coiled-coil region" evidence="2">
    <location>
        <begin position="103"/>
        <end position="151"/>
    </location>
</feature>
<dbReference type="PANTHER" id="PTHR23158">
    <property type="entry name" value="MELANOMA INHIBITORY ACTIVITY-RELATED"/>
    <property type="match status" value="1"/>
</dbReference>
<dbReference type="GO" id="GO:0009306">
    <property type="term" value="P:protein secretion"/>
    <property type="evidence" value="ECO:0007669"/>
    <property type="project" value="TreeGrafter"/>
</dbReference>
<dbReference type="GO" id="GO:0005789">
    <property type="term" value="C:endoplasmic reticulum membrane"/>
    <property type="evidence" value="ECO:0007669"/>
    <property type="project" value="TreeGrafter"/>
</dbReference>
<keyword evidence="1 2" id="KW-0175">Coiled coil</keyword>
<keyword evidence="4" id="KW-0472">Membrane</keyword>
<feature type="transmembrane region" description="Helical" evidence="4">
    <location>
        <begin position="55"/>
        <end position="76"/>
    </location>
</feature>
<dbReference type="Proteomes" id="UP000694428">
    <property type="component" value="Unplaced"/>
</dbReference>
<sequence>MYRPAPPALHIDLDCFLCLFLLKILIFSVQSFNFIFQAVASLPEDMRPGPDLYGFPWELVIAVGIVGAFTIFLFLYRSYQSVRREKQLANKIAELVEEKCKILEKLSLSKKEAKSTLKVYQINTERLETSLQDAIDENRQLQESEKQLLQEAEGWGERFSELNEQTKFFESSKADIEEVLKDKESQVKSLTQYLLKMKDWSSAVRDDDDTEDNHWDTDLKGETENGEHLGMILKIFQGISNQQTSRKERIENLQSEQVSLQSENERLESEVQKLQQKLKVMTELYQENEMKLHRKLTVEERERLQKEEKLSKVDEKITHAAEELNSYRQRAKDLEEELERTIRSYQNQITSHEKKAHDNWLTARAAERQLNDIRKENAHNRQKLTEAEFKLDLLEKDPFALDVPVRPFREHSPYGPSPMGRPSSETRAFLSPPTLLEGPLRLSPMLPGAGGGRGSRGPGSTVMYEASNERGDMSSDRLTDPHRPPSDTGSLSPPWDRERRIILPPSGEPYTDSILPPRRQERFFPNPPNTGRLSGPAELRTYNMQSFEKTGENCFTWLLGCNQLENLSAFVKIHPSPSDVRRATSHSSGIQAPTLKRIDYQFSAS</sequence>
<evidence type="ECO:0008006" key="7">
    <source>
        <dbReference type="Google" id="ProtNLM"/>
    </source>
</evidence>
<dbReference type="AlphaFoldDB" id="A0A8C9FRM8"/>
<evidence type="ECO:0000313" key="5">
    <source>
        <dbReference type="Ensembl" id="ENSPSTP00000019230.1"/>
    </source>
</evidence>
<evidence type="ECO:0000256" key="2">
    <source>
        <dbReference type="SAM" id="Coils"/>
    </source>
</evidence>
<keyword evidence="4" id="KW-0812">Transmembrane</keyword>
<dbReference type="GO" id="GO:0006888">
    <property type="term" value="P:endoplasmic reticulum to Golgi vesicle-mediated transport"/>
    <property type="evidence" value="ECO:0007669"/>
    <property type="project" value="TreeGrafter"/>
</dbReference>
<evidence type="ECO:0000256" key="3">
    <source>
        <dbReference type="SAM" id="MobiDB-lite"/>
    </source>
</evidence>
<dbReference type="GO" id="GO:0035459">
    <property type="term" value="P:vesicle cargo loading"/>
    <property type="evidence" value="ECO:0007669"/>
    <property type="project" value="TreeGrafter"/>
</dbReference>
<protein>
    <recommendedName>
        <fullName evidence="7">CTAGE family member 5</fullName>
    </recommendedName>
</protein>
<organism evidence="5 6">
    <name type="scientific">Pavo cristatus</name>
    <name type="common">Indian peafowl</name>
    <name type="synonym">Blue peafowl</name>
    <dbReference type="NCBI Taxonomy" id="9049"/>
    <lineage>
        <taxon>Eukaryota</taxon>
        <taxon>Metazoa</taxon>
        <taxon>Chordata</taxon>
        <taxon>Craniata</taxon>
        <taxon>Vertebrata</taxon>
        <taxon>Euteleostomi</taxon>
        <taxon>Archelosauria</taxon>
        <taxon>Archosauria</taxon>
        <taxon>Dinosauria</taxon>
        <taxon>Saurischia</taxon>
        <taxon>Theropoda</taxon>
        <taxon>Coelurosauria</taxon>
        <taxon>Aves</taxon>
        <taxon>Neognathae</taxon>
        <taxon>Galloanserae</taxon>
        <taxon>Galliformes</taxon>
        <taxon>Phasianidae</taxon>
        <taxon>Phasianinae</taxon>
        <taxon>Pavo</taxon>
    </lineage>
</organism>